<reference evidence="1 2" key="1">
    <citation type="submission" date="2020-08" db="EMBL/GenBank/DDBJ databases">
        <title>Genome public.</title>
        <authorList>
            <person name="Liu C."/>
            <person name="Sun Q."/>
        </authorList>
    </citation>
    <scope>NUCLEOTIDE SEQUENCE [LARGE SCALE GENOMIC DNA]</scope>
    <source>
        <strain evidence="1 2">BX2</strain>
    </source>
</reference>
<evidence type="ECO:0000313" key="1">
    <source>
        <dbReference type="EMBL" id="MBC5641514.1"/>
    </source>
</evidence>
<dbReference type="Proteomes" id="UP000644010">
    <property type="component" value="Unassembled WGS sequence"/>
</dbReference>
<protein>
    <submittedName>
        <fullName evidence="1">NVEALA domain-containing protein</fullName>
    </submittedName>
</protein>
<dbReference type="EMBL" id="JACOOI010000001">
    <property type="protein sequence ID" value="MBC5641514.1"/>
    <property type="molecule type" value="Genomic_DNA"/>
</dbReference>
<accession>A0ABR7DXJ7</accession>
<sequence length="82" mass="8946">MKKIMRKILPVTVGAAALVVGSLYMGNPDPDEMSVLLLENIEALASGEDSTRYFCYGVGSVDCPNGKKVEIVRTNFSLDDYE</sequence>
<organism evidence="1 2">
    <name type="scientific">Parabacteroides segnis</name>
    <dbReference type="NCBI Taxonomy" id="2763058"/>
    <lineage>
        <taxon>Bacteria</taxon>
        <taxon>Pseudomonadati</taxon>
        <taxon>Bacteroidota</taxon>
        <taxon>Bacteroidia</taxon>
        <taxon>Bacteroidales</taxon>
        <taxon>Tannerellaceae</taxon>
        <taxon>Parabacteroides</taxon>
    </lineage>
</organism>
<evidence type="ECO:0000313" key="2">
    <source>
        <dbReference type="Proteomes" id="UP000644010"/>
    </source>
</evidence>
<name>A0ABR7DXJ7_9BACT</name>
<comment type="caution">
    <text evidence="1">The sequence shown here is derived from an EMBL/GenBank/DDBJ whole genome shotgun (WGS) entry which is preliminary data.</text>
</comment>
<dbReference type="Pfam" id="PF14055">
    <property type="entry name" value="NVEALA"/>
    <property type="match status" value="1"/>
</dbReference>
<dbReference type="RefSeq" id="WP_186957978.1">
    <property type="nucleotide sequence ID" value="NZ_JACOOI010000001.1"/>
</dbReference>
<dbReference type="InterPro" id="IPR025905">
    <property type="entry name" value="NVEALA"/>
</dbReference>
<keyword evidence="2" id="KW-1185">Reference proteome</keyword>
<proteinExistence type="predicted"/>
<gene>
    <name evidence="1" type="ORF">H8S77_01245</name>
</gene>